<dbReference type="Gene3D" id="4.10.240.10">
    <property type="entry name" value="Zn(2)-C6 fungal-type DNA-binding domain"/>
    <property type="match status" value="1"/>
</dbReference>
<accession>W9XCY7</accession>
<evidence type="ECO:0000256" key="4">
    <source>
        <dbReference type="ARBA" id="ARBA00023125"/>
    </source>
</evidence>
<dbReference type="PANTHER" id="PTHR36206">
    <property type="entry name" value="ASPERCRYPTIN BIOSYNTHESIS CLUSTER-SPECIFIC TRANSCRIPTION REGULATOR ATNN-RELATED"/>
    <property type="match status" value="1"/>
</dbReference>
<dbReference type="PANTHER" id="PTHR36206:SF12">
    <property type="entry name" value="ASPERCRYPTIN BIOSYNTHESIS CLUSTER-SPECIFIC TRANSCRIPTION REGULATOR ATNN-RELATED"/>
    <property type="match status" value="1"/>
</dbReference>
<dbReference type="CDD" id="cd00067">
    <property type="entry name" value="GAL4"/>
    <property type="match status" value="1"/>
</dbReference>
<dbReference type="InterPro" id="IPR052360">
    <property type="entry name" value="Transcr_Regulatory_Proteins"/>
</dbReference>
<gene>
    <name evidence="8" type="ORF">A1O3_09229</name>
</gene>
<dbReference type="EMBL" id="AMGY01000009">
    <property type="protein sequence ID" value="EXJ78068.1"/>
    <property type="molecule type" value="Genomic_DNA"/>
</dbReference>
<keyword evidence="5" id="KW-0804">Transcription</keyword>
<evidence type="ECO:0000256" key="6">
    <source>
        <dbReference type="ARBA" id="ARBA00023242"/>
    </source>
</evidence>
<keyword evidence="6" id="KW-0539">Nucleus</keyword>
<evidence type="ECO:0000256" key="3">
    <source>
        <dbReference type="ARBA" id="ARBA00023015"/>
    </source>
</evidence>
<name>W9XCY7_9EURO</name>
<evidence type="ECO:0000259" key="7">
    <source>
        <dbReference type="PROSITE" id="PS50048"/>
    </source>
</evidence>
<dbReference type="GeneID" id="19173313"/>
<dbReference type="AlphaFoldDB" id="W9XCY7"/>
<evidence type="ECO:0000256" key="5">
    <source>
        <dbReference type="ARBA" id="ARBA00023163"/>
    </source>
</evidence>
<proteinExistence type="predicted"/>
<protein>
    <recommendedName>
        <fullName evidence="7">Zn(2)-C6 fungal-type domain-containing protein</fullName>
    </recommendedName>
</protein>
<sequence>MPRCRKRRIKCDEAKPVCRQCTSSLRKCEGYQPQAWLFEPRGDSNAPDQHNTLVQVISPLGPFGDGIDKRGFQFWHEQAAPIFSSYFGASPLFAFSFLSVSIGPGHRLTAPPGHSFWSRLLPQIGVVQPAVKHLLIATSSLVETAVQKGVSRDQNAVYQTHYTRAIQATCSSRQIESVLMACLLFACCEFMQGNVVPGLHHINSGLNIMEEWYKTGSSMSSGPNAQTARLIIDVIGPLFISYIDKAPTYGRGDITITQSACSGTISPSHELPYFDHFTDLHRAHHALDGIAHHVARMMDFRRTPLAPSPPHKLQKLLDTWWVSFEVLKTNMPWARKERLKLSLQLMHVQYTVLSMMLRYLVSKNEGVYDHFEQEFHWIVDQYDDFSKAWAKDEPLKFSARIEPVDGHMGYISPLFFTATKCRHQYIRTAALNHLAALRVVENNWTSCTAYQIARKIIAIENTRSIINDRVGLRDERDLIRPVEASITDNRLTQATLEYIGHPYDDASLLMQETIDLQGCSASSVQWPLGRIIRIGGFQGGAVRPRPTNCRCRFFQAKEDIVLRTKW</sequence>
<dbReference type="InterPro" id="IPR036864">
    <property type="entry name" value="Zn2-C6_fun-type_DNA-bd_sf"/>
</dbReference>
<dbReference type="STRING" id="1182542.W9XCY7"/>
<evidence type="ECO:0000256" key="2">
    <source>
        <dbReference type="ARBA" id="ARBA00022833"/>
    </source>
</evidence>
<keyword evidence="3" id="KW-0805">Transcription regulation</keyword>
<dbReference type="GO" id="GO:0000981">
    <property type="term" value="F:DNA-binding transcription factor activity, RNA polymerase II-specific"/>
    <property type="evidence" value="ECO:0007669"/>
    <property type="project" value="InterPro"/>
</dbReference>
<keyword evidence="9" id="KW-1185">Reference proteome</keyword>
<evidence type="ECO:0000256" key="1">
    <source>
        <dbReference type="ARBA" id="ARBA00022723"/>
    </source>
</evidence>
<dbReference type="HOGENOM" id="CLU_011409_2_2_1"/>
<dbReference type="GO" id="GO:0003677">
    <property type="term" value="F:DNA binding"/>
    <property type="evidence" value="ECO:0007669"/>
    <property type="project" value="UniProtKB-KW"/>
</dbReference>
<dbReference type="Pfam" id="PF00172">
    <property type="entry name" value="Zn_clus"/>
    <property type="match status" value="1"/>
</dbReference>
<organism evidence="8 9">
    <name type="scientific">Capronia epimyces CBS 606.96</name>
    <dbReference type="NCBI Taxonomy" id="1182542"/>
    <lineage>
        <taxon>Eukaryota</taxon>
        <taxon>Fungi</taxon>
        <taxon>Dikarya</taxon>
        <taxon>Ascomycota</taxon>
        <taxon>Pezizomycotina</taxon>
        <taxon>Eurotiomycetes</taxon>
        <taxon>Chaetothyriomycetidae</taxon>
        <taxon>Chaetothyriales</taxon>
        <taxon>Herpotrichiellaceae</taxon>
        <taxon>Capronia</taxon>
    </lineage>
</organism>
<dbReference type="Proteomes" id="UP000019478">
    <property type="component" value="Unassembled WGS sequence"/>
</dbReference>
<keyword evidence="1" id="KW-0479">Metal-binding</keyword>
<evidence type="ECO:0000313" key="8">
    <source>
        <dbReference type="EMBL" id="EXJ78068.1"/>
    </source>
</evidence>
<keyword evidence="2" id="KW-0862">Zinc</keyword>
<dbReference type="PROSITE" id="PS50048">
    <property type="entry name" value="ZN2_CY6_FUNGAL_2"/>
    <property type="match status" value="1"/>
</dbReference>
<dbReference type="SUPFAM" id="SSF57701">
    <property type="entry name" value="Zn2/Cys6 DNA-binding domain"/>
    <property type="match status" value="1"/>
</dbReference>
<keyword evidence="4" id="KW-0238">DNA-binding</keyword>
<dbReference type="OrthoDB" id="2593732at2759"/>
<comment type="caution">
    <text evidence="8">The sequence shown here is derived from an EMBL/GenBank/DDBJ whole genome shotgun (WGS) entry which is preliminary data.</text>
</comment>
<feature type="domain" description="Zn(2)-C6 fungal-type" evidence="7">
    <location>
        <begin position="4"/>
        <end position="28"/>
    </location>
</feature>
<evidence type="ECO:0000313" key="9">
    <source>
        <dbReference type="Proteomes" id="UP000019478"/>
    </source>
</evidence>
<reference evidence="8 9" key="1">
    <citation type="submission" date="2013-03" db="EMBL/GenBank/DDBJ databases">
        <title>The Genome Sequence of Capronia epimyces CBS 606.96.</title>
        <authorList>
            <consortium name="The Broad Institute Genomics Platform"/>
            <person name="Cuomo C."/>
            <person name="de Hoog S."/>
            <person name="Gorbushina A."/>
            <person name="Walker B."/>
            <person name="Young S.K."/>
            <person name="Zeng Q."/>
            <person name="Gargeya S."/>
            <person name="Fitzgerald M."/>
            <person name="Haas B."/>
            <person name="Abouelleil A."/>
            <person name="Allen A.W."/>
            <person name="Alvarado L."/>
            <person name="Arachchi H.M."/>
            <person name="Berlin A.M."/>
            <person name="Chapman S.B."/>
            <person name="Gainer-Dewar J."/>
            <person name="Goldberg J."/>
            <person name="Griggs A."/>
            <person name="Gujja S."/>
            <person name="Hansen M."/>
            <person name="Howarth C."/>
            <person name="Imamovic A."/>
            <person name="Ireland A."/>
            <person name="Larimer J."/>
            <person name="McCowan C."/>
            <person name="Murphy C."/>
            <person name="Pearson M."/>
            <person name="Poon T.W."/>
            <person name="Priest M."/>
            <person name="Roberts A."/>
            <person name="Saif S."/>
            <person name="Shea T."/>
            <person name="Sisk P."/>
            <person name="Sykes S."/>
            <person name="Wortman J."/>
            <person name="Nusbaum C."/>
            <person name="Birren B."/>
        </authorList>
    </citation>
    <scope>NUCLEOTIDE SEQUENCE [LARGE SCALE GENOMIC DNA]</scope>
    <source>
        <strain evidence="8 9">CBS 606.96</strain>
    </source>
</reference>
<dbReference type="RefSeq" id="XP_007737513.1">
    <property type="nucleotide sequence ID" value="XM_007739323.1"/>
</dbReference>
<dbReference type="InterPro" id="IPR001138">
    <property type="entry name" value="Zn2Cys6_DnaBD"/>
</dbReference>
<dbReference type="GO" id="GO:0008270">
    <property type="term" value="F:zinc ion binding"/>
    <property type="evidence" value="ECO:0007669"/>
    <property type="project" value="InterPro"/>
</dbReference>
<dbReference type="eggNOG" id="ENOG502RV2I">
    <property type="taxonomic scope" value="Eukaryota"/>
</dbReference>